<feature type="domain" description="Methyltransferase type 11" evidence="1">
    <location>
        <begin position="41"/>
        <end position="133"/>
    </location>
</feature>
<dbReference type="InterPro" id="IPR013216">
    <property type="entry name" value="Methyltransf_11"/>
</dbReference>
<accession>C9RRY6</accession>
<dbReference type="CDD" id="cd02440">
    <property type="entry name" value="AdoMet_MTases"/>
    <property type="match status" value="1"/>
</dbReference>
<dbReference type="HOGENOM" id="CLU_037990_15_1_0"/>
<dbReference type="EMBL" id="CP001792">
    <property type="protein sequence ID" value="ACX75322.1"/>
    <property type="molecule type" value="Genomic_DNA"/>
</dbReference>
<dbReference type="SUPFAM" id="SSF53335">
    <property type="entry name" value="S-adenosyl-L-methionine-dependent methyltransferases"/>
    <property type="match status" value="1"/>
</dbReference>
<organism evidence="3 4">
    <name type="scientific">Fibrobacter succinogenes (strain ATCC 19169 / S85)</name>
    <dbReference type="NCBI Taxonomy" id="59374"/>
    <lineage>
        <taxon>Bacteria</taxon>
        <taxon>Pseudomonadati</taxon>
        <taxon>Fibrobacterota</taxon>
        <taxon>Fibrobacteria</taxon>
        <taxon>Fibrobacterales</taxon>
        <taxon>Fibrobacteraceae</taxon>
        <taxon>Fibrobacter</taxon>
    </lineage>
</organism>
<dbReference type="RefSeq" id="WP_014546399.1">
    <property type="nucleotide sequence ID" value="NC_013410.1"/>
</dbReference>
<dbReference type="InterPro" id="IPR029063">
    <property type="entry name" value="SAM-dependent_MTases_sf"/>
</dbReference>
<evidence type="ECO:0000313" key="5">
    <source>
        <dbReference type="Proteomes" id="UP000001497"/>
    </source>
</evidence>
<dbReference type="PATRIC" id="fig|59374.8.peg.2137"/>
<dbReference type="GO" id="GO:0008757">
    <property type="term" value="F:S-adenosylmethionine-dependent methyltransferase activity"/>
    <property type="evidence" value="ECO:0007669"/>
    <property type="project" value="InterPro"/>
</dbReference>
<reference evidence="3" key="3">
    <citation type="submission" date="2010-08" db="EMBL/GenBank/DDBJ databases">
        <authorList>
            <person name="Durkin A.S."/>
            <person name="Nelson K.E."/>
            <person name="Morrison M."/>
            <person name="Forsberg C.W."/>
            <person name="Wilson D.B."/>
            <person name="Russell J.B."/>
            <person name="Cann I.K.O."/>
            <person name="Mackie R.I."/>
            <person name="White B.A."/>
        </authorList>
    </citation>
    <scope>NUCLEOTIDE SEQUENCE</scope>
    <source>
        <strain evidence="3">S85</strain>
    </source>
</reference>
<gene>
    <name evidence="2" type="ordered locus">Fisuc_1729</name>
    <name evidence="3" type="ordered locus">FSU_2226</name>
</gene>
<dbReference type="KEGG" id="fsu:Fisuc_1729"/>
<dbReference type="Proteomes" id="UP000000517">
    <property type="component" value="Chromosome"/>
</dbReference>
<dbReference type="Gene3D" id="3.40.50.150">
    <property type="entry name" value="Vaccinia Virus protein VP39"/>
    <property type="match status" value="1"/>
</dbReference>
<dbReference type="Pfam" id="PF08241">
    <property type="entry name" value="Methyltransf_11"/>
    <property type="match status" value="1"/>
</dbReference>
<evidence type="ECO:0000313" key="3">
    <source>
        <dbReference type="EMBL" id="ADL26689.1"/>
    </source>
</evidence>
<dbReference type="STRING" id="59374.FSU_2226"/>
<evidence type="ECO:0000313" key="4">
    <source>
        <dbReference type="Proteomes" id="UP000000517"/>
    </source>
</evidence>
<proteinExistence type="predicted"/>
<evidence type="ECO:0000259" key="1">
    <source>
        <dbReference type="Pfam" id="PF08241"/>
    </source>
</evidence>
<evidence type="ECO:0000313" key="2">
    <source>
        <dbReference type="EMBL" id="ACX75322.1"/>
    </source>
</evidence>
<sequence length="198" mass="22412">MSKNIWDIFAPVYEFAMRSQKDIYDFMYGRIGEVARGKDVLELATGPGMIARHIAPLANHVVATDFAPKMIETARKAKNPENVRFEVADATSLRFMDNAFDVVVIANALHIIPEPSKALAEIRRVLKDDGVLIAPNFIFPADGKRNLWQKLLSLVGVRFAHEWTENEYKSFLKGNGWTITENCVIKGRIDLAYVECRK</sequence>
<dbReference type="KEGG" id="fsc:FSU_2226"/>
<keyword evidence="5" id="KW-1185">Reference proteome</keyword>
<dbReference type="OrthoDB" id="9808140at2"/>
<name>C9RRY6_FIBSS</name>
<dbReference type="eggNOG" id="COG2226">
    <property type="taxonomic scope" value="Bacteria"/>
</dbReference>
<reference evidence="4" key="2">
    <citation type="submission" date="2010-08" db="EMBL/GenBank/DDBJ databases">
        <title>Complete sequence of Fibrobacter succinogenes subsp. succinogenes S85.</title>
        <authorList>
            <person name="Durkin A.S."/>
            <person name="Nelson K.E."/>
            <person name="Morrison M."/>
            <person name="Forsberg C.W."/>
            <person name="Wilson D.B."/>
            <person name="Russell J.B."/>
            <person name="Cann I.K.O."/>
            <person name="Mackie R.I."/>
            <person name="White B.A."/>
        </authorList>
    </citation>
    <scope>NUCLEOTIDE SEQUENCE [LARGE SCALE GENOMIC DNA]</scope>
    <source>
        <strain evidence="4">ATCC 19169 / S85</strain>
    </source>
</reference>
<dbReference type="EMBL" id="CP002158">
    <property type="protein sequence ID" value="ADL26689.1"/>
    <property type="molecule type" value="Genomic_DNA"/>
</dbReference>
<dbReference type="PANTHER" id="PTHR43591">
    <property type="entry name" value="METHYLTRANSFERASE"/>
    <property type="match status" value="1"/>
</dbReference>
<dbReference type="Proteomes" id="UP000001497">
    <property type="component" value="Chromosome"/>
</dbReference>
<dbReference type="GO" id="GO:0032259">
    <property type="term" value="P:methylation"/>
    <property type="evidence" value="ECO:0007669"/>
    <property type="project" value="UniProtKB-KW"/>
</dbReference>
<keyword evidence="2" id="KW-0808">Transferase</keyword>
<protein>
    <submittedName>
        <fullName evidence="3">Conserved domain protein</fullName>
    </submittedName>
    <submittedName>
        <fullName evidence="2">Methyltransferase type 11</fullName>
    </submittedName>
</protein>
<reference evidence="2 5" key="1">
    <citation type="submission" date="2009-10" db="EMBL/GenBank/DDBJ databases">
        <title>Complete sequence of Fibrobacter succinogenes subsp. succinogenes S85.</title>
        <authorList>
            <consortium name="US DOE Joint Genome Institute"/>
            <person name="Lucas S."/>
            <person name="Copeland A."/>
            <person name="Lapidus A."/>
            <person name="Glavina del Rio T."/>
            <person name="Tice H."/>
            <person name="Bruce D."/>
            <person name="Goodwin L."/>
            <person name="Pitluck S."/>
            <person name="Chertkov O."/>
            <person name="Detter J.C."/>
            <person name="Han C."/>
            <person name="Tapia R."/>
            <person name="Larimer F."/>
            <person name="Land M."/>
            <person name="Hauser L."/>
            <person name="Kyrpides N."/>
            <person name="Mikhailova N."/>
            <person name="Weimer P.J."/>
            <person name="Stevenson D.M."/>
            <person name="Boyum J."/>
            <person name="Brumm P.I."/>
            <person name="Mead D."/>
        </authorList>
    </citation>
    <scope>NUCLEOTIDE SEQUENCE [LARGE SCALE GENOMIC DNA]</scope>
    <source>
        <strain evidence="5">ATCC 19169 / S85</strain>
        <strain evidence="2">S85</strain>
    </source>
</reference>
<keyword evidence="2" id="KW-0489">Methyltransferase</keyword>
<dbReference type="AlphaFoldDB" id="C9RRY6"/>